<dbReference type="Pfam" id="PF13432">
    <property type="entry name" value="TPR_16"/>
    <property type="match status" value="1"/>
</dbReference>
<dbReference type="Gene3D" id="2.60.120.620">
    <property type="entry name" value="q2cbj1_9rhob like domain"/>
    <property type="match status" value="1"/>
</dbReference>
<dbReference type="InterPro" id="IPR012668">
    <property type="entry name" value="CHP02466"/>
</dbReference>
<dbReference type="OrthoDB" id="549777at2"/>
<evidence type="ECO:0000313" key="5">
    <source>
        <dbReference type="Proteomes" id="UP000256478"/>
    </source>
</evidence>
<accession>A0A3E0TTA8</accession>
<dbReference type="InterPro" id="IPR019734">
    <property type="entry name" value="TPR_rpt"/>
</dbReference>
<proteinExistence type="predicted"/>
<reference evidence="4 5" key="1">
    <citation type="submission" date="2018-08" db="EMBL/GenBank/DDBJ databases">
        <title>Thalassotalea euphylliae genome.</title>
        <authorList>
            <person name="Summers S."/>
            <person name="Rice S.A."/>
            <person name="Freckelton M.L."/>
            <person name="Nedved B.T."/>
            <person name="Hadfield M.G."/>
        </authorList>
    </citation>
    <scope>NUCLEOTIDE SEQUENCE [LARGE SCALE GENOMIC DNA]</scope>
    <source>
        <strain evidence="4 5">H1</strain>
    </source>
</reference>
<dbReference type="Pfam" id="PF13414">
    <property type="entry name" value="TPR_11"/>
    <property type="match status" value="1"/>
</dbReference>
<dbReference type="EMBL" id="QUOU01000001">
    <property type="protein sequence ID" value="REL27577.1"/>
    <property type="molecule type" value="Genomic_DNA"/>
</dbReference>
<evidence type="ECO:0000256" key="2">
    <source>
        <dbReference type="ARBA" id="ARBA00022803"/>
    </source>
</evidence>
<dbReference type="PANTHER" id="PTHR45586:SF1">
    <property type="entry name" value="LIPOPOLYSACCHARIDE ASSEMBLY PROTEIN B"/>
    <property type="match status" value="1"/>
</dbReference>
<feature type="repeat" description="TPR" evidence="3">
    <location>
        <begin position="145"/>
        <end position="178"/>
    </location>
</feature>
<keyword evidence="2 3" id="KW-0802">TPR repeat</keyword>
<dbReference type="SMART" id="SM00028">
    <property type="entry name" value="TPR"/>
    <property type="match status" value="6"/>
</dbReference>
<dbReference type="AlphaFoldDB" id="A0A3E0TTA8"/>
<gene>
    <name evidence="4" type="ORF">DXX93_14085</name>
</gene>
<feature type="repeat" description="TPR" evidence="3">
    <location>
        <begin position="43"/>
        <end position="76"/>
    </location>
</feature>
<dbReference type="InterPro" id="IPR051012">
    <property type="entry name" value="CellSynth/LPSAsmb/PSIAsmb"/>
</dbReference>
<feature type="repeat" description="TPR" evidence="3">
    <location>
        <begin position="179"/>
        <end position="212"/>
    </location>
</feature>
<dbReference type="InterPro" id="IPR011990">
    <property type="entry name" value="TPR-like_helical_dom_sf"/>
</dbReference>
<dbReference type="Pfam" id="PF13181">
    <property type="entry name" value="TPR_8"/>
    <property type="match status" value="1"/>
</dbReference>
<dbReference type="PANTHER" id="PTHR45586">
    <property type="entry name" value="TPR REPEAT-CONTAINING PROTEIN PA4667"/>
    <property type="match status" value="1"/>
</dbReference>
<dbReference type="Proteomes" id="UP000256478">
    <property type="component" value="Unassembled WGS sequence"/>
</dbReference>
<evidence type="ECO:0000313" key="4">
    <source>
        <dbReference type="EMBL" id="REL27577.1"/>
    </source>
</evidence>
<dbReference type="PROSITE" id="PS50005">
    <property type="entry name" value="TPR"/>
    <property type="match status" value="4"/>
</dbReference>
<protein>
    <submittedName>
        <fullName evidence="4">Tetratricopeptide repeat protein</fullName>
    </submittedName>
</protein>
<evidence type="ECO:0000256" key="3">
    <source>
        <dbReference type="PROSITE-ProRule" id="PRU00339"/>
    </source>
</evidence>
<organism evidence="4 5">
    <name type="scientific">Thalassotalea euphylliae</name>
    <dbReference type="NCBI Taxonomy" id="1655234"/>
    <lineage>
        <taxon>Bacteria</taxon>
        <taxon>Pseudomonadati</taxon>
        <taxon>Pseudomonadota</taxon>
        <taxon>Gammaproteobacteria</taxon>
        <taxon>Alteromonadales</taxon>
        <taxon>Colwelliaceae</taxon>
        <taxon>Thalassotalea</taxon>
    </lineage>
</organism>
<keyword evidence="1" id="KW-0677">Repeat</keyword>
<dbReference type="Pfam" id="PF13374">
    <property type="entry name" value="TPR_10"/>
    <property type="match status" value="1"/>
</dbReference>
<dbReference type="Pfam" id="PF13759">
    <property type="entry name" value="2OG-FeII_Oxy_5"/>
    <property type="match status" value="1"/>
</dbReference>
<feature type="repeat" description="TPR" evidence="3">
    <location>
        <begin position="213"/>
        <end position="246"/>
    </location>
</feature>
<evidence type="ECO:0000256" key="1">
    <source>
        <dbReference type="ARBA" id="ARBA00022737"/>
    </source>
</evidence>
<comment type="caution">
    <text evidence="4">The sequence shown here is derived from an EMBL/GenBank/DDBJ whole genome shotgun (WGS) entry which is preliminary data.</text>
</comment>
<dbReference type="SUPFAM" id="SSF48452">
    <property type="entry name" value="TPR-like"/>
    <property type="match status" value="2"/>
</dbReference>
<dbReference type="Gene3D" id="1.25.40.10">
    <property type="entry name" value="Tetratricopeptide repeat domain"/>
    <property type="match status" value="3"/>
</dbReference>
<sequence length="608" mass="69398">MSSSVQHNLTTILQQLQRMLQRGEQQEVIRQTNGLLKRYPNQPDIYHLLAIAYKQLDHFENAKQSFEHCLAIDSKQPQVLNNYANLLAANQQPFEAEQLYQQATSLDKTFTDAWKNLAIVLLAQRKLGEAMKAIDVALRLVANNTSVLTVKADIYRVQENFPNAIEQYQKVLQINPNYVNALHNLGLTYKLMEQHEHAFACFTKARELAPQISQVDFNMANTLFEQGKYEQAEQFYWSALNKKPSDVEVHQTLNEFYWQRNHKEKFGHSFKLAIEHLPKNMEIRHAYAEAMFDAKLYQEAEQIIDTAKAIQVTSPLLHTEGKIRGVKQQNSEAIALFEQAIAQNFTLDLALDLVNVCIVNADYEKALYYIAQAELREPYHQLLLAYKSTCWRLQADDRYQWLVDYDKFVKPYQISTPNGYQSLNDFLAELKSVLLSMHQLDQAPLKQTLKHGTQTPGRLLHKKHPVIGKLKQALTQVVKEHIASLPDDKTHPLLARKSSNFTFAGSWSVKLKSNGFHVNHVHPAGWLSSAFYVSLPELSGANQLENAGAIKFGETSMQLGEREQIAKIIQPSAGTLALFPSYVWHGTVPFHGDESEFRLTSPFDVVPL</sequence>
<name>A0A3E0TTA8_9GAMM</name>